<feature type="compositionally biased region" description="Polar residues" evidence="1">
    <location>
        <begin position="121"/>
        <end position="132"/>
    </location>
</feature>
<organism evidence="2 3">
    <name type="scientific">Actinomadura sediminis</name>
    <dbReference type="NCBI Taxonomy" id="1038904"/>
    <lineage>
        <taxon>Bacteria</taxon>
        <taxon>Bacillati</taxon>
        <taxon>Actinomycetota</taxon>
        <taxon>Actinomycetes</taxon>
        <taxon>Streptosporangiales</taxon>
        <taxon>Thermomonosporaceae</taxon>
        <taxon>Actinomadura</taxon>
    </lineage>
</organism>
<proteinExistence type="predicted"/>
<keyword evidence="3" id="KW-1185">Reference proteome</keyword>
<dbReference type="Proteomes" id="UP001596972">
    <property type="component" value="Unassembled WGS sequence"/>
</dbReference>
<protein>
    <recommendedName>
        <fullName evidence="4">PE domain-containing protein</fullName>
    </recommendedName>
</protein>
<dbReference type="EMBL" id="JBHTJA010000012">
    <property type="protein sequence ID" value="MFD0900662.1"/>
    <property type="molecule type" value="Genomic_DNA"/>
</dbReference>
<gene>
    <name evidence="2" type="ORF">ACFQ11_09695</name>
</gene>
<evidence type="ECO:0000313" key="2">
    <source>
        <dbReference type="EMBL" id="MFD0900662.1"/>
    </source>
</evidence>
<name>A0ABW3EMI0_9ACTN</name>
<feature type="region of interest" description="Disordered" evidence="1">
    <location>
        <begin position="107"/>
        <end position="132"/>
    </location>
</feature>
<evidence type="ECO:0000256" key="1">
    <source>
        <dbReference type="SAM" id="MobiDB-lite"/>
    </source>
</evidence>
<dbReference type="RefSeq" id="WP_378297660.1">
    <property type="nucleotide sequence ID" value="NZ_JBHTJA010000012.1"/>
</dbReference>
<accession>A0ABW3EMI0</accession>
<sequence>MTTPGSRGTEYDHTRIRDVARQMRRELASYSGPGTLPDLTSRGKVPAAAFGTWDTAQVMGKTVEQGNIQIVRAYQQFLDGFLSVANALEKVADNYRDADEKTLAGIRSVGRRAGGPAPSGTAPTRSTVQPME</sequence>
<comment type="caution">
    <text evidence="2">The sequence shown here is derived from an EMBL/GenBank/DDBJ whole genome shotgun (WGS) entry which is preliminary data.</text>
</comment>
<evidence type="ECO:0008006" key="4">
    <source>
        <dbReference type="Google" id="ProtNLM"/>
    </source>
</evidence>
<evidence type="ECO:0000313" key="3">
    <source>
        <dbReference type="Proteomes" id="UP001596972"/>
    </source>
</evidence>
<reference evidence="3" key="1">
    <citation type="journal article" date="2019" name="Int. J. Syst. Evol. Microbiol.">
        <title>The Global Catalogue of Microorganisms (GCM) 10K type strain sequencing project: providing services to taxonomists for standard genome sequencing and annotation.</title>
        <authorList>
            <consortium name="The Broad Institute Genomics Platform"/>
            <consortium name="The Broad Institute Genome Sequencing Center for Infectious Disease"/>
            <person name="Wu L."/>
            <person name="Ma J."/>
        </authorList>
    </citation>
    <scope>NUCLEOTIDE SEQUENCE [LARGE SCALE GENOMIC DNA]</scope>
    <source>
        <strain evidence="3">JCM 31202</strain>
    </source>
</reference>